<dbReference type="AlphaFoldDB" id="A0A1B6EQG4"/>
<protein>
    <submittedName>
        <fullName evidence="2">Uncharacterized protein</fullName>
    </submittedName>
</protein>
<sequence length="117" mass="13472">TTFGPFSNESSNDYNNFSQHFQKRFPEKSPKSDMTQILFTNERKPNISAPSSSTTLKLPSIPLPYKEISKSSTKTPLVDQLRAKKFSNKKPRRKNFNQQRNQSSSEDTSQGTWHDFP</sequence>
<evidence type="ECO:0000313" key="2">
    <source>
        <dbReference type="EMBL" id="JAS40147.1"/>
    </source>
</evidence>
<feature type="compositionally biased region" description="Polar residues" evidence="1">
    <location>
        <begin position="1"/>
        <end position="20"/>
    </location>
</feature>
<proteinExistence type="predicted"/>
<gene>
    <name evidence="2" type="ORF">g.47451</name>
</gene>
<feature type="region of interest" description="Disordered" evidence="1">
    <location>
        <begin position="1"/>
        <end position="34"/>
    </location>
</feature>
<name>A0A1B6EQG4_9HEMI</name>
<dbReference type="EMBL" id="GECZ01029622">
    <property type="protein sequence ID" value="JAS40147.1"/>
    <property type="molecule type" value="Transcribed_RNA"/>
</dbReference>
<feature type="compositionally biased region" description="Polar residues" evidence="1">
    <location>
        <begin position="48"/>
        <end position="57"/>
    </location>
</feature>
<feature type="region of interest" description="Disordered" evidence="1">
    <location>
        <begin position="42"/>
        <end position="61"/>
    </location>
</feature>
<accession>A0A1B6EQG4</accession>
<organism evidence="2">
    <name type="scientific">Cuerna arida</name>
    <dbReference type="NCBI Taxonomy" id="1464854"/>
    <lineage>
        <taxon>Eukaryota</taxon>
        <taxon>Metazoa</taxon>
        <taxon>Ecdysozoa</taxon>
        <taxon>Arthropoda</taxon>
        <taxon>Hexapoda</taxon>
        <taxon>Insecta</taxon>
        <taxon>Pterygota</taxon>
        <taxon>Neoptera</taxon>
        <taxon>Paraneoptera</taxon>
        <taxon>Hemiptera</taxon>
        <taxon>Auchenorrhyncha</taxon>
        <taxon>Membracoidea</taxon>
        <taxon>Cicadellidae</taxon>
        <taxon>Cicadellinae</taxon>
        <taxon>Proconiini</taxon>
        <taxon>Cuerna</taxon>
    </lineage>
</organism>
<feature type="non-terminal residue" evidence="2">
    <location>
        <position position="117"/>
    </location>
</feature>
<feature type="region of interest" description="Disordered" evidence="1">
    <location>
        <begin position="70"/>
        <end position="117"/>
    </location>
</feature>
<reference evidence="2" key="1">
    <citation type="submission" date="2015-11" db="EMBL/GenBank/DDBJ databases">
        <title>De novo transcriptome assembly of four potential Pierce s Disease insect vectors from Arizona vineyards.</title>
        <authorList>
            <person name="Tassone E.E."/>
        </authorList>
    </citation>
    <scope>NUCLEOTIDE SEQUENCE</scope>
</reference>
<evidence type="ECO:0000256" key="1">
    <source>
        <dbReference type="SAM" id="MobiDB-lite"/>
    </source>
</evidence>
<feature type="compositionally biased region" description="Basic residues" evidence="1">
    <location>
        <begin position="83"/>
        <end position="95"/>
    </location>
</feature>
<feature type="non-terminal residue" evidence="2">
    <location>
        <position position="1"/>
    </location>
</feature>
<feature type="compositionally biased region" description="Polar residues" evidence="1">
    <location>
        <begin position="96"/>
        <end position="117"/>
    </location>
</feature>